<sequence length="241" mass="27736">MHCTINDTDVSNGTGTTPTVEILSAVSCSLSILGACVIFMTYILLPEIRNTTRKLVTCLTIADLFTALGMVVVYLEHMIDQREYSHAVALFENMIGRNPEERHTIGTSFWCWIKCKPEDTDKTLLYMFLTGKAWELQCYIYTAGLYWLLKLRLHIVFRHQSLHGIHEDLREDDQNFLYVWLVLLATRVWGTIRFFIREVPDSGNVSGEMDKVDNVLKYIQAVGDPSQAFCNCILFCFLETW</sequence>
<reference evidence="6" key="1">
    <citation type="submission" date="2022-11" db="EMBL/GenBank/DDBJ databases">
        <title>Centuries of genome instability and evolution in soft-shell clam transmissible cancer (bioRxiv).</title>
        <authorList>
            <person name="Hart S.F.M."/>
            <person name="Yonemitsu M.A."/>
            <person name="Giersch R.M."/>
            <person name="Beal B.F."/>
            <person name="Arriagada G."/>
            <person name="Davis B.W."/>
            <person name="Ostrander E.A."/>
            <person name="Goff S.P."/>
            <person name="Metzger M.J."/>
        </authorList>
    </citation>
    <scope>NUCLEOTIDE SEQUENCE</scope>
    <source>
        <strain evidence="6">MELC-2E11</strain>
        <tissue evidence="6">Siphon/mantle</tissue>
    </source>
</reference>
<proteinExistence type="predicted"/>
<evidence type="ECO:0000313" key="6">
    <source>
        <dbReference type="EMBL" id="WAR15201.1"/>
    </source>
</evidence>
<keyword evidence="3 5" id="KW-1133">Transmembrane helix</keyword>
<keyword evidence="4 5" id="KW-0472">Membrane</keyword>
<protein>
    <submittedName>
        <fullName evidence="6">Uncharacterized protein</fullName>
    </submittedName>
</protein>
<evidence type="ECO:0000256" key="5">
    <source>
        <dbReference type="SAM" id="Phobius"/>
    </source>
</evidence>
<keyword evidence="7" id="KW-1185">Reference proteome</keyword>
<comment type="subcellular location">
    <subcellularLocation>
        <location evidence="1">Membrane</location>
        <topology evidence="1">Multi-pass membrane protein</topology>
    </subcellularLocation>
</comment>
<evidence type="ECO:0000313" key="7">
    <source>
        <dbReference type="Proteomes" id="UP001164746"/>
    </source>
</evidence>
<dbReference type="PANTHER" id="PTHR23112:SF47">
    <property type="entry name" value="G-PROTEIN COUPLED RECEPTOR 157"/>
    <property type="match status" value="1"/>
</dbReference>
<feature type="transmembrane region" description="Helical" evidence="5">
    <location>
        <begin position="22"/>
        <end position="43"/>
    </location>
</feature>
<organism evidence="6 7">
    <name type="scientific">Mya arenaria</name>
    <name type="common">Soft-shell clam</name>
    <dbReference type="NCBI Taxonomy" id="6604"/>
    <lineage>
        <taxon>Eukaryota</taxon>
        <taxon>Metazoa</taxon>
        <taxon>Spiralia</taxon>
        <taxon>Lophotrochozoa</taxon>
        <taxon>Mollusca</taxon>
        <taxon>Bivalvia</taxon>
        <taxon>Autobranchia</taxon>
        <taxon>Heteroconchia</taxon>
        <taxon>Euheterodonta</taxon>
        <taxon>Imparidentia</taxon>
        <taxon>Neoheterodontei</taxon>
        <taxon>Myida</taxon>
        <taxon>Myoidea</taxon>
        <taxon>Myidae</taxon>
        <taxon>Mya</taxon>
    </lineage>
</organism>
<evidence type="ECO:0000256" key="2">
    <source>
        <dbReference type="ARBA" id="ARBA00022692"/>
    </source>
</evidence>
<dbReference type="EMBL" id="CP111020">
    <property type="protein sequence ID" value="WAR15201.1"/>
    <property type="molecule type" value="Genomic_DNA"/>
</dbReference>
<gene>
    <name evidence="6" type="ORF">MAR_005306</name>
</gene>
<evidence type="ECO:0000256" key="1">
    <source>
        <dbReference type="ARBA" id="ARBA00004141"/>
    </source>
</evidence>
<name>A0ABY7F301_MYAAR</name>
<keyword evidence="2 5" id="KW-0812">Transmembrane</keyword>
<evidence type="ECO:0000256" key="4">
    <source>
        <dbReference type="ARBA" id="ARBA00023136"/>
    </source>
</evidence>
<dbReference type="Proteomes" id="UP001164746">
    <property type="component" value="Chromosome 9"/>
</dbReference>
<dbReference type="PANTHER" id="PTHR23112">
    <property type="entry name" value="G PROTEIN-COUPLED RECEPTOR 157-RELATED"/>
    <property type="match status" value="1"/>
</dbReference>
<accession>A0ABY7F301</accession>
<dbReference type="InterPro" id="IPR022343">
    <property type="entry name" value="GCR1-cAMP_receptor"/>
</dbReference>
<dbReference type="Gene3D" id="1.20.1070.10">
    <property type="entry name" value="Rhodopsin 7-helix transmembrane proteins"/>
    <property type="match status" value="1"/>
</dbReference>
<dbReference type="PRINTS" id="PR02001">
    <property type="entry name" value="GCR1CAMPR"/>
</dbReference>
<evidence type="ECO:0000256" key="3">
    <source>
        <dbReference type="ARBA" id="ARBA00022989"/>
    </source>
</evidence>
<feature type="transmembrane region" description="Helical" evidence="5">
    <location>
        <begin position="55"/>
        <end position="75"/>
    </location>
</feature>